<feature type="transmembrane region" description="Helical" evidence="4">
    <location>
        <begin position="120"/>
        <end position="139"/>
    </location>
</feature>
<evidence type="ECO:0000313" key="5">
    <source>
        <dbReference type="EMBL" id="NMG01676.1"/>
    </source>
</evidence>
<proteinExistence type="predicted"/>
<dbReference type="InterPro" id="IPR011701">
    <property type="entry name" value="MFS"/>
</dbReference>
<accession>A0A972F5H7</accession>
<dbReference type="InterPro" id="IPR036259">
    <property type="entry name" value="MFS_trans_sf"/>
</dbReference>
<evidence type="ECO:0000256" key="4">
    <source>
        <dbReference type="SAM" id="Phobius"/>
    </source>
</evidence>
<evidence type="ECO:0000256" key="1">
    <source>
        <dbReference type="ARBA" id="ARBA00022692"/>
    </source>
</evidence>
<keyword evidence="1 4" id="KW-0812">Transmembrane</keyword>
<reference evidence="5" key="1">
    <citation type="submission" date="2019-12" db="EMBL/GenBank/DDBJ databases">
        <title>Comparative genomics gives insights into the taxonomy of the Azoarcus-Aromatoleum group and reveals separate origins of nif in the plant-associated Azoarcus and non-plant-associated Aromatoleum sub-groups.</title>
        <authorList>
            <person name="Lafos M."/>
            <person name="Maluk M."/>
            <person name="Batista M."/>
            <person name="Junghare M."/>
            <person name="Carmona M."/>
            <person name="Faoro H."/>
            <person name="Cruz L.M."/>
            <person name="Battistoni F."/>
            <person name="De Souza E."/>
            <person name="Pedrosa F."/>
            <person name="Chen W.-M."/>
            <person name="Poole P.S."/>
            <person name="Dixon R.A."/>
            <person name="James E.K."/>
        </authorList>
    </citation>
    <scope>NUCLEOTIDE SEQUENCE</scope>
    <source>
        <strain evidence="5">NSC3</strain>
    </source>
</reference>
<dbReference type="Gene3D" id="1.20.1250.20">
    <property type="entry name" value="MFS general substrate transporter like domains"/>
    <property type="match status" value="1"/>
</dbReference>
<dbReference type="PANTHER" id="PTHR43596:SF1">
    <property type="entry name" value="ADP,ATP CARRIER PROTEIN"/>
    <property type="match status" value="1"/>
</dbReference>
<feature type="transmembrane region" description="Helical" evidence="4">
    <location>
        <begin position="56"/>
        <end position="77"/>
    </location>
</feature>
<feature type="transmembrane region" description="Helical" evidence="4">
    <location>
        <begin position="403"/>
        <end position="432"/>
    </location>
</feature>
<keyword evidence="3 4" id="KW-0472">Membrane</keyword>
<evidence type="ECO:0000256" key="2">
    <source>
        <dbReference type="ARBA" id="ARBA00022989"/>
    </source>
</evidence>
<feature type="transmembrane region" description="Helical" evidence="4">
    <location>
        <begin position="89"/>
        <end position="108"/>
    </location>
</feature>
<dbReference type="Pfam" id="PF07690">
    <property type="entry name" value="MFS_1"/>
    <property type="match status" value="1"/>
</dbReference>
<dbReference type="GO" id="GO:0022857">
    <property type="term" value="F:transmembrane transporter activity"/>
    <property type="evidence" value="ECO:0007669"/>
    <property type="project" value="InterPro"/>
</dbReference>
<comment type="caution">
    <text evidence="5">The sequence shown here is derived from an EMBL/GenBank/DDBJ whole genome shotgun (WGS) entry which is preliminary data.</text>
</comment>
<sequence>MSWLITRLGLRAIDARKGEVAALLWSCAYFFLILTAYYILRPIRDEMGVLGGVQNLAWLFTGTLIGTLLLHPVYAGLVSKLPRRRFIALTYRFFILNLVAFFALFSFADAAQSVWVGRFFFIWLSVFNLFVVSVFWSFMTDLYRPAQSKRLFGVVAVGGTLGALLGSTITTSMVGVLGPVNLLLVSALFLEIAARTAGALDRHEDQLAAEARAEAAERGQVNGEPDPLVHGSEIIGGGVAEGVRHVLRSPYLLGIAALMLFYTIAATFLYFQRIDIVSRVFEDDPAGRIRLFGGMDMATNVLTLGTQIFLTGRLLRWLGVGFGLAFLPVVCLIGFGFLGAAPVLAVVVVFEVLRRAGNFALSRPAREVLYTVMSRSDKYKAKNFNDTFVYRLGDQIGSWSYTAMAWLGLGLSGLAFSMLPLSLAWLMLALWLGREHRRMQQQGGEGGSQRTR</sequence>
<evidence type="ECO:0000256" key="3">
    <source>
        <dbReference type="ARBA" id="ARBA00023136"/>
    </source>
</evidence>
<feature type="transmembrane region" description="Helical" evidence="4">
    <location>
        <begin position="291"/>
        <end position="310"/>
    </location>
</feature>
<feature type="transmembrane region" description="Helical" evidence="4">
    <location>
        <begin position="151"/>
        <end position="170"/>
    </location>
</feature>
<dbReference type="EMBL" id="WTVM01000005">
    <property type="protein sequence ID" value="NMG01676.1"/>
    <property type="molecule type" value="Genomic_DNA"/>
</dbReference>
<organism evidence="5 6">
    <name type="scientific">Azoarcus taiwanensis</name>
    <dbReference type="NCBI Taxonomy" id="666964"/>
    <lineage>
        <taxon>Bacteria</taxon>
        <taxon>Pseudomonadati</taxon>
        <taxon>Pseudomonadota</taxon>
        <taxon>Betaproteobacteria</taxon>
        <taxon>Rhodocyclales</taxon>
        <taxon>Zoogloeaceae</taxon>
        <taxon>Azoarcus</taxon>
    </lineage>
</organism>
<keyword evidence="2 4" id="KW-1133">Transmembrane helix</keyword>
<feature type="transmembrane region" description="Helical" evidence="4">
    <location>
        <begin position="20"/>
        <end position="40"/>
    </location>
</feature>
<dbReference type="RefSeq" id="WP_168986468.1">
    <property type="nucleotide sequence ID" value="NZ_CAWPHM010000286.1"/>
</dbReference>
<protein>
    <submittedName>
        <fullName evidence="5">MFS transporter</fullName>
    </submittedName>
</protein>
<dbReference type="SUPFAM" id="SSF103473">
    <property type="entry name" value="MFS general substrate transporter"/>
    <property type="match status" value="1"/>
</dbReference>
<dbReference type="Proteomes" id="UP000599523">
    <property type="component" value="Unassembled WGS sequence"/>
</dbReference>
<dbReference type="PANTHER" id="PTHR43596">
    <property type="entry name" value="ADP,ATP CARRIER PROTEIN"/>
    <property type="match status" value="1"/>
</dbReference>
<name>A0A972F5H7_9RHOO</name>
<feature type="transmembrane region" description="Helical" evidence="4">
    <location>
        <begin position="176"/>
        <end position="194"/>
    </location>
</feature>
<gene>
    <name evidence="5" type="ORF">GPA21_01625</name>
</gene>
<feature type="transmembrane region" description="Helical" evidence="4">
    <location>
        <begin position="317"/>
        <end position="350"/>
    </location>
</feature>
<dbReference type="AlphaFoldDB" id="A0A972F5H7"/>
<feature type="transmembrane region" description="Helical" evidence="4">
    <location>
        <begin position="251"/>
        <end position="271"/>
    </location>
</feature>
<keyword evidence="6" id="KW-1185">Reference proteome</keyword>
<evidence type="ECO:0000313" key="6">
    <source>
        <dbReference type="Proteomes" id="UP000599523"/>
    </source>
</evidence>